<accession>A0A327NG75</accession>
<dbReference type="GO" id="GO:0003677">
    <property type="term" value="F:DNA binding"/>
    <property type="evidence" value="ECO:0007669"/>
    <property type="project" value="InterPro"/>
</dbReference>
<protein>
    <recommendedName>
        <fullName evidence="1">Transposase IS4-like domain-containing protein</fullName>
    </recommendedName>
</protein>
<dbReference type="OrthoDB" id="1102235at2"/>
<dbReference type="GO" id="GO:0006313">
    <property type="term" value="P:DNA transposition"/>
    <property type="evidence" value="ECO:0007669"/>
    <property type="project" value="InterPro"/>
</dbReference>
<dbReference type="RefSeq" id="WP_111340675.1">
    <property type="nucleotide sequence ID" value="NZ_QLII01000001.1"/>
</dbReference>
<evidence type="ECO:0000259" key="1">
    <source>
        <dbReference type="Pfam" id="PF01609"/>
    </source>
</evidence>
<dbReference type="InterPro" id="IPR002559">
    <property type="entry name" value="Transposase_11"/>
</dbReference>
<dbReference type="InterPro" id="IPR053172">
    <property type="entry name" value="Tn903_transposase"/>
</dbReference>
<reference evidence="2 3" key="1">
    <citation type="submission" date="2018-06" db="EMBL/GenBank/DDBJ databases">
        <title>Spirosoma sp. HMF3257 Genome sequencing and assembly.</title>
        <authorList>
            <person name="Kang H."/>
            <person name="Cha I."/>
            <person name="Kim H."/>
            <person name="Kang J."/>
            <person name="Joh K."/>
        </authorList>
    </citation>
    <scope>NUCLEOTIDE SEQUENCE [LARGE SCALE GENOMIC DNA]</scope>
    <source>
        <strain evidence="2 3">HMF3257</strain>
    </source>
</reference>
<proteinExistence type="predicted"/>
<dbReference type="Pfam" id="PF01609">
    <property type="entry name" value="DDE_Tnp_1"/>
    <property type="match status" value="1"/>
</dbReference>
<evidence type="ECO:0000313" key="2">
    <source>
        <dbReference type="EMBL" id="RAI73803.1"/>
    </source>
</evidence>
<sequence>MAKATGPPVRWKVNKHGADKRRTWRKLHLATDEATTDIHAVETTTNAKSDGEMVKTLLAAIKQRTAKLGGDGAYDQVKVYNELASRHIQPLFPPRANAVIWTGEAGNDLIRPRNEALMKSEAVGLAE</sequence>
<dbReference type="EMBL" id="QLII01000001">
    <property type="protein sequence ID" value="RAI73803.1"/>
    <property type="molecule type" value="Genomic_DNA"/>
</dbReference>
<dbReference type="GO" id="GO:0004803">
    <property type="term" value="F:transposase activity"/>
    <property type="evidence" value="ECO:0007669"/>
    <property type="project" value="InterPro"/>
</dbReference>
<dbReference type="PANTHER" id="PTHR34631">
    <property type="match status" value="1"/>
</dbReference>
<comment type="caution">
    <text evidence="2">The sequence shown here is derived from an EMBL/GenBank/DDBJ whole genome shotgun (WGS) entry which is preliminary data.</text>
</comment>
<organism evidence="2 3">
    <name type="scientific">Spirosoma telluris</name>
    <dbReference type="NCBI Taxonomy" id="2183553"/>
    <lineage>
        <taxon>Bacteria</taxon>
        <taxon>Pseudomonadati</taxon>
        <taxon>Bacteroidota</taxon>
        <taxon>Cytophagia</taxon>
        <taxon>Cytophagales</taxon>
        <taxon>Cytophagaceae</taxon>
        <taxon>Spirosoma</taxon>
    </lineage>
</organism>
<gene>
    <name evidence="2" type="ORF">HMF3257_04190</name>
</gene>
<keyword evidence="3" id="KW-1185">Reference proteome</keyword>
<name>A0A327NG75_9BACT</name>
<dbReference type="PANTHER" id="PTHR34631:SF3">
    <property type="entry name" value="ISSOD12 TRANSPOSASE TNPA_ISSOD12"/>
    <property type="match status" value="1"/>
</dbReference>
<dbReference type="AlphaFoldDB" id="A0A327NG75"/>
<evidence type="ECO:0000313" key="3">
    <source>
        <dbReference type="Proteomes" id="UP000249016"/>
    </source>
</evidence>
<dbReference type="Proteomes" id="UP000249016">
    <property type="component" value="Unassembled WGS sequence"/>
</dbReference>
<feature type="domain" description="Transposase IS4-like" evidence="1">
    <location>
        <begin position="6"/>
        <end position="111"/>
    </location>
</feature>